<organism evidence="1 2">
    <name type="scientific">Scutellospora calospora</name>
    <dbReference type="NCBI Taxonomy" id="85575"/>
    <lineage>
        <taxon>Eukaryota</taxon>
        <taxon>Fungi</taxon>
        <taxon>Fungi incertae sedis</taxon>
        <taxon>Mucoromycota</taxon>
        <taxon>Glomeromycotina</taxon>
        <taxon>Glomeromycetes</taxon>
        <taxon>Diversisporales</taxon>
        <taxon>Gigasporaceae</taxon>
        <taxon>Scutellospora</taxon>
    </lineage>
</organism>
<gene>
    <name evidence="1" type="ORF">SCALOS_LOCUS9675</name>
</gene>
<comment type="caution">
    <text evidence="1">The sequence shown here is derived from an EMBL/GenBank/DDBJ whole genome shotgun (WGS) entry which is preliminary data.</text>
</comment>
<feature type="non-terminal residue" evidence="1">
    <location>
        <position position="71"/>
    </location>
</feature>
<accession>A0ACA9NWX2</accession>
<name>A0ACA9NWX2_9GLOM</name>
<proteinExistence type="predicted"/>
<protein>
    <submittedName>
        <fullName evidence="1">381_t:CDS:1</fullName>
    </submittedName>
</protein>
<evidence type="ECO:0000313" key="1">
    <source>
        <dbReference type="EMBL" id="CAG8679316.1"/>
    </source>
</evidence>
<sequence>MGTHVITSHKPEYFHKQCNNCSSQLEFPIPKNLTTSSQLSVKCYSCQNINSFEIGQDTTIHANGTNSSKPS</sequence>
<dbReference type="Proteomes" id="UP000789860">
    <property type="component" value="Unassembled WGS sequence"/>
</dbReference>
<keyword evidence="2" id="KW-1185">Reference proteome</keyword>
<dbReference type="EMBL" id="CAJVPM010031226">
    <property type="protein sequence ID" value="CAG8679316.1"/>
    <property type="molecule type" value="Genomic_DNA"/>
</dbReference>
<reference evidence="1" key="1">
    <citation type="submission" date="2021-06" db="EMBL/GenBank/DDBJ databases">
        <authorList>
            <person name="Kallberg Y."/>
            <person name="Tangrot J."/>
            <person name="Rosling A."/>
        </authorList>
    </citation>
    <scope>NUCLEOTIDE SEQUENCE</scope>
    <source>
        <strain evidence="1">AU212A</strain>
    </source>
</reference>
<evidence type="ECO:0000313" key="2">
    <source>
        <dbReference type="Proteomes" id="UP000789860"/>
    </source>
</evidence>